<evidence type="ECO:0000256" key="5">
    <source>
        <dbReference type="ARBA" id="ARBA00022824"/>
    </source>
</evidence>
<keyword evidence="4 10" id="KW-0677">Repeat</keyword>
<keyword evidence="9 10" id="KW-0472">Membrane</keyword>
<keyword evidence="6" id="KW-0931">ER-Golgi transport</keyword>
<evidence type="ECO:0000256" key="3">
    <source>
        <dbReference type="ARBA" id="ARBA00022692"/>
    </source>
</evidence>
<sequence>MSRPTVSKGQTTYPIFVSSFPAATFANNRPGVLVVGGGGGAGRSGVKNQITAYDFTSRAPTVQPFAEIEASKDDSITCLDNLSTKDGLILFAGNGSSEEERLKGNNDHLRAFELKYPKSTEKGDGKIEFVSKTKLFRTPESDSGKKEGYQRIAKLSTARRTVSSTPNRRIGTVASSLAGDENEIVIFSATSTKPTDEDVIGRIELHQGQEANDLDIFTQEEGEFRIAYVTDSNVFVQDVNWDFEQRKTRGKNEHRKLYTIPHVEKGAKSKLRCVRWLSPTHLLLLKNMPNRTGVELLLIHLYEDGPASVVLRKTLPKHAKAATDMDVSLLDADEDGAYQIAIAVAAIDISLTVYTMDYHGPARDSLSSFHAFNSYDNVHDVQMTKVIFSPFYKPEVPAGRQAPPQYLRLASTSLGNTISVETFQLQYTGSRYVLQTARSRNLFTAATYLVAAMVVAVIALLIQSLVDPEGNLTKGILPARLQSAASQHKTFGETLRDKRHNAVLNNANSPVVKTSHRIADLLHLHLPHVISDTKPSEVSGQQKALVIHHDAESDGTLSTEVHAGDEDVLKKHATARKWEELSHEERSQWKEKLSDAGMWAVGEGETILKSIFFGQIGGVIGHIAEGVLAG</sequence>
<reference evidence="11" key="1">
    <citation type="submission" date="2021-05" db="EMBL/GenBank/DDBJ databases">
        <authorList>
            <person name="Stam R."/>
        </authorList>
    </citation>
    <scope>NUCLEOTIDE SEQUENCE</scope>
    <source>
        <strain evidence="11">CS162</strain>
    </source>
</reference>
<keyword evidence="1 10" id="KW-0813">Transport</keyword>
<gene>
    <name evidence="11" type="ORF">ALTATR162_LOCUS2513</name>
</gene>
<evidence type="ECO:0000256" key="1">
    <source>
        <dbReference type="ARBA" id="ARBA00022448"/>
    </source>
</evidence>
<dbReference type="OrthoDB" id="16538at2759"/>
<keyword evidence="5 10" id="KW-0256">Endoplasmic reticulum</keyword>
<dbReference type="GO" id="GO:0005789">
    <property type="term" value="C:endoplasmic reticulum membrane"/>
    <property type="evidence" value="ECO:0007669"/>
    <property type="project" value="UniProtKB-SubCell"/>
</dbReference>
<keyword evidence="2 10" id="KW-0853">WD repeat</keyword>
<dbReference type="GO" id="GO:0006888">
    <property type="term" value="P:endoplasmic reticulum to Golgi vesicle-mediated transport"/>
    <property type="evidence" value="ECO:0007669"/>
    <property type="project" value="UniProtKB-UniRule"/>
</dbReference>
<evidence type="ECO:0000256" key="2">
    <source>
        <dbReference type="ARBA" id="ARBA00022574"/>
    </source>
</evidence>
<keyword evidence="8 10" id="KW-1133">Transmembrane helix</keyword>
<dbReference type="PANTHER" id="PTHR23284">
    <property type="entry name" value="PROLACTIN REGULATORY ELEMENT BINDING PROTEIN"/>
    <property type="match status" value="1"/>
</dbReference>
<keyword evidence="7 10" id="KW-0653">Protein transport</keyword>
<name>A0A8J2HVJ1_9PLEO</name>
<evidence type="ECO:0000313" key="12">
    <source>
        <dbReference type="Proteomes" id="UP000676310"/>
    </source>
</evidence>
<keyword evidence="12" id="KW-1185">Reference proteome</keyword>
<dbReference type="GO" id="GO:0005085">
    <property type="term" value="F:guanyl-nucleotide exchange factor activity"/>
    <property type="evidence" value="ECO:0007669"/>
    <property type="project" value="InterPro"/>
</dbReference>
<comment type="similarity">
    <text evidence="10">Belongs to the WD repeat SEC12 family.</text>
</comment>
<proteinExistence type="inferred from homology"/>
<evidence type="ECO:0000313" key="11">
    <source>
        <dbReference type="EMBL" id="CAG5149999.1"/>
    </source>
</evidence>
<dbReference type="GO" id="GO:0000139">
    <property type="term" value="C:Golgi membrane"/>
    <property type="evidence" value="ECO:0007669"/>
    <property type="project" value="UniProtKB-SubCell"/>
</dbReference>
<accession>A0A8J2HVJ1</accession>
<dbReference type="EMBL" id="CAJRGZ010000015">
    <property type="protein sequence ID" value="CAG5149999.1"/>
    <property type="molecule type" value="Genomic_DNA"/>
</dbReference>
<evidence type="ECO:0000256" key="7">
    <source>
        <dbReference type="ARBA" id="ARBA00022927"/>
    </source>
</evidence>
<evidence type="ECO:0000256" key="4">
    <source>
        <dbReference type="ARBA" id="ARBA00022737"/>
    </source>
</evidence>
<dbReference type="GO" id="GO:0003400">
    <property type="term" value="P:regulation of COPII vesicle coating"/>
    <property type="evidence" value="ECO:0007669"/>
    <property type="project" value="UniProtKB-UniRule"/>
</dbReference>
<organism evidence="11 12">
    <name type="scientific">Alternaria atra</name>
    <dbReference type="NCBI Taxonomy" id="119953"/>
    <lineage>
        <taxon>Eukaryota</taxon>
        <taxon>Fungi</taxon>
        <taxon>Dikarya</taxon>
        <taxon>Ascomycota</taxon>
        <taxon>Pezizomycotina</taxon>
        <taxon>Dothideomycetes</taxon>
        <taxon>Pleosporomycetidae</taxon>
        <taxon>Pleosporales</taxon>
        <taxon>Pleosporineae</taxon>
        <taxon>Pleosporaceae</taxon>
        <taxon>Alternaria</taxon>
        <taxon>Alternaria sect. Ulocladioides</taxon>
    </lineage>
</organism>
<protein>
    <recommendedName>
        <fullName evidence="10">Guanine nucleotide-exchange factor SEC12</fullName>
    </recommendedName>
</protein>
<dbReference type="PANTHER" id="PTHR23284:SF0">
    <property type="entry name" value="PROLACTIN REGULATORY ELEMENT-BINDING PROTEIN"/>
    <property type="match status" value="1"/>
</dbReference>
<feature type="transmembrane region" description="Helical" evidence="10">
    <location>
        <begin position="442"/>
        <end position="462"/>
    </location>
</feature>
<dbReference type="RefSeq" id="XP_043166054.1">
    <property type="nucleotide sequence ID" value="XM_043310119.1"/>
</dbReference>
<comment type="caution">
    <text evidence="11">The sequence shown here is derived from an EMBL/GenBank/DDBJ whole genome shotgun (WGS) entry which is preliminary data.</text>
</comment>
<keyword evidence="3 10" id="KW-0812">Transmembrane</keyword>
<dbReference type="Proteomes" id="UP000676310">
    <property type="component" value="Unassembled WGS sequence"/>
</dbReference>
<dbReference type="Gene3D" id="2.130.10.10">
    <property type="entry name" value="YVTN repeat-like/Quinoprotein amine dehydrogenase"/>
    <property type="match status" value="1"/>
</dbReference>
<evidence type="ECO:0000256" key="8">
    <source>
        <dbReference type="ARBA" id="ARBA00022989"/>
    </source>
</evidence>
<evidence type="ECO:0000256" key="10">
    <source>
        <dbReference type="RuleBase" id="RU369019"/>
    </source>
</evidence>
<evidence type="ECO:0000256" key="6">
    <source>
        <dbReference type="ARBA" id="ARBA00022892"/>
    </source>
</evidence>
<dbReference type="InterPro" id="IPR045260">
    <property type="entry name" value="Sec12-like"/>
</dbReference>
<dbReference type="GeneID" id="67013967"/>
<evidence type="ECO:0000256" key="9">
    <source>
        <dbReference type="ARBA" id="ARBA00023136"/>
    </source>
</evidence>
<comment type="subcellular location">
    <subcellularLocation>
        <location evidence="10">Endoplasmic reticulum membrane</location>
        <topology evidence="10">Single-pass type II membrane protein</topology>
    </subcellularLocation>
    <subcellularLocation>
        <location evidence="10">Golgi apparatus membrane</location>
        <topology evidence="10">Single-pass type II membrane protein</topology>
    </subcellularLocation>
</comment>
<dbReference type="InterPro" id="IPR015943">
    <property type="entry name" value="WD40/YVTN_repeat-like_dom_sf"/>
</dbReference>
<dbReference type="AlphaFoldDB" id="A0A8J2HVJ1"/>
<comment type="function">
    <text evidence="10">Guanine nucleotide-exchange factor (GEF) required for the formation or budding of transport vesicles from the ER.</text>
</comment>
<dbReference type="GO" id="GO:0015031">
    <property type="term" value="P:protein transport"/>
    <property type="evidence" value="ECO:0007669"/>
    <property type="project" value="UniProtKB-KW"/>
</dbReference>